<dbReference type="PANTHER" id="PTHR34138">
    <property type="entry name" value="CELL SHAPE-DETERMINING PROTEIN MREC"/>
    <property type="match status" value="1"/>
</dbReference>
<comment type="function">
    <text evidence="5">Involved in formation and maintenance of cell shape.</text>
</comment>
<name>A0A094IZE2_9GAMM</name>
<protein>
    <recommendedName>
        <fullName evidence="2 5">Cell shape-determining protein MreC</fullName>
    </recommendedName>
    <alternativeName>
        <fullName evidence="4 5">Cell shape protein MreC</fullName>
    </alternativeName>
</protein>
<dbReference type="PANTHER" id="PTHR34138:SF1">
    <property type="entry name" value="CELL SHAPE-DETERMINING PROTEIN MREC"/>
    <property type="match status" value="1"/>
</dbReference>
<dbReference type="STRING" id="435908.IDSA_00145"/>
<dbReference type="Pfam" id="PF04085">
    <property type="entry name" value="MreC"/>
    <property type="match status" value="1"/>
</dbReference>
<dbReference type="InterPro" id="IPR042177">
    <property type="entry name" value="Cell/Rod_1"/>
</dbReference>
<evidence type="ECO:0000313" key="8">
    <source>
        <dbReference type="EMBL" id="KFZ31184.1"/>
    </source>
</evidence>
<evidence type="ECO:0000313" key="9">
    <source>
        <dbReference type="Proteomes" id="UP000054363"/>
    </source>
</evidence>
<dbReference type="Proteomes" id="UP000054363">
    <property type="component" value="Unassembled WGS sequence"/>
</dbReference>
<dbReference type="Gene3D" id="2.40.10.340">
    <property type="entry name" value="Rod shape-determining protein MreC, domain 1"/>
    <property type="match status" value="1"/>
</dbReference>
<keyword evidence="9" id="KW-1185">Reference proteome</keyword>
<keyword evidence="3 5" id="KW-0133">Cell shape</keyword>
<dbReference type="RefSeq" id="WP_034773291.1">
    <property type="nucleotide sequence ID" value="NZ_JPER01000001.1"/>
</dbReference>
<gene>
    <name evidence="8" type="ORF">IDSA_00145</name>
</gene>
<keyword evidence="6" id="KW-0175">Coiled coil</keyword>
<dbReference type="NCBIfam" id="TIGR00219">
    <property type="entry name" value="mreC"/>
    <property type="match status" value="1"/>
</dbReference>
<feature type="domain" description="Rod shape-determining protein MreC beta-barrel core" evidence="7">
    <location>
        <begin position="123"/>
        <end position="270"/>
    </location>
</feature>
<sequence length="288" mass="32236">MQSLFERGPSLRTRLVLSLAIAGSLLFLDHRLNTMQPVRSFMTSLVAPIQYLAILPEELLDRLVYLSTTRTALREENYRLQEELLELEMAVQRLNFLENENDRLRQLLGSEVRQASRRMVAEVVAVATDPFSHQLVINKGSANGVYDGQPVLDNRGIVGQITSVGHNTARVLLISDQSHAVLLRAERNDIRVLAKGTGDLALLELLYIPHSTELIEGDILLSSGLGGVFPEGYPVAMIDSIDRDEDRPYAKVLVRPFAELDRVRTLLLLWPANASEEPVYDDEVPDVD</sequence>
<comment type="similarity">
    <text evidence="1 5">Belongs to the MreC family.</text>
</comment>
<dbReference type="GO" id="GO:0008360">
    <property type="term" value="P:regulation of cell shape"/>
    <property type="evidence" value="ECO:0007669"/>
    <property type="project" value="UniProtKB-KW"/>
</dbReference>
<reference evidence="8 9" key="1">
    <citation type="submission" date="2014-06" db="EMBL/GenBank/DDBJ databases">
        <title>The draft genome sequence of Idiomarina salinarum ISL-52.</title>
        <authorList>
            <person name="Du J."/>
            <person name="Shao Z."/>
        </authorList>
    </citation>
    <scope>NUCLEOTIDE SEQUENCE [LARGE SCALE GENOMIC DNA]</scope>
    <source>
        <strain evidence="8 9">ISL-52</strain>
    </source>
</reference>
<proteinExistence type="inferred from homology"/>
<dbReference type="OrthoDB" id="9808025at2"/>
<dbReference type="InterPro" id="IPR042175">
    <property type="entry name" value="Cell/Rod_MreC_2"/>
</dbReference>
<evidence type="ECO:0000256" key="5">
    <source>
        <dbReference type="PIRNR" id="PIRNR038471"/>
    </source>
</evidence>
<dbReference type="AlphaFoldDB" id="A0A094IZE2"/>
<feature type="coiled-coil region" evidence="6">
    <location>
        <begin position="70"/>
        <end position="114"/>
    </location>
</feature>
<evidence type="ECO:0000259" key="7">
    <source>
        <dbReference type="Pfam" id="PF04085"/>
    </source>
</evidence>
<dbReference type="InterPro" id="IPR055342">
    <property type="entry name" value="MreC_beta-barrel_core"/>
</dbReference>
<evidence type="ECO:0000256" key="4">
    <source>
        <dbReference type="ARBA" id="ARBA00032089"/>
    </source>
</evidence>
<evidence type="ECO:0000256" key="1">
    <source>
        <dbReference type="ARBA" id="ARBA00009369"/>
    </source>
</evidence>
<dbReference type="Gene3D" id="2.40.10.350">
    <property type="entry name" value="Rod shape-determining protein MreC, domain 2"/>
    <property type="match status" value="1"/>
</dbReference>
<dbReference type="eggNOG" id="COG1792">
    <property type="taxonomic scope" value="Bacteria"/>
</dbReference>
<dbReference type="InterPro" id="IPR007221">
    <property type="entry name" value="MreC"/>
</dbReference>
<dbReference type="EMBL" id="JPER01000001">
    <property type="protein sequence ID" value="KFZ31184.1"/>
    <property type="molecule type" value="Genomic_DNA"/>
</dbReference>
<dbReference type="PIRSF" id="PIRSF038471">
    <property type="entry name" value="MreC"/>
    <property type="match status" value="1"/>
</dbReference>
<accession>A0A094IZE2</accession>
<organism evidence="8 9">
    <name type="scientific">Pseudidiomarina salinarum</name>
    <dbReference type="NCBI Taxonomy" id="435908"/>
    <lineage>
        <taxon>Bacteria</taxon>
        <taxon>Pseudomonadati</taxon>
        <taxon>Pseudomonadota</taxon>
        <taxon>Gammaproteobacteria</taxon>
        <taxon>Alteromonadales</taxon>
        <taxon>Idiomarinaceae</taxon>
        <taxon>Pseudidiomarina</taxon>
    </lineage>
</organism>
<comment type="caution">
    <text evidence="8">The sequence shown here is derived from an EMBL/GenBank/DDBJ whole genome shotgun (WGS) entry which is preliminary data.</text>
</comment>
<evidence type="ECO:0000256" key="6">
    <source>
        <dbReference type="SAM" id="Coils"/>
    </source>
</evidence>
<evidence type="ECO:0000256" key="2">
    <source>
        <dbReference type="ARBA" id="ARBA00013855"/>
    </source>
</evidence>
<evidence type="ECO:0000256" key="3">
    <source>
        <dbReference type="ARBA" id="ARBA00022960"/>
    </source>
</evidence>
<dbReference type="GO" id="GO:0005886">
    <property type="term" value="C:plasma membrane"/>
    <property type="evidence" value="ECO:0007669"/>
    <property type="project" value="TreeGrafter"/>
</dbReference>